<dbReference type="EMBL" id="CABWKZ010000019">
    <property type="protein sequence ID" value="VXA56033.1"/>
    <property type="molecule type" value="Genomic_DNA"/>
</dbReference>
<dbReference type="InterPro" id="IPR045390">
    <property type="entry name" value="ABC-3C_MC3"/>
</dbReference>
<evidence type="ECO:0000313" key="2">
    <source>
        <dbReference type="Proteomes" id="UP000430404"/>
    </source>
</evidence>
<dbReference type="RefSeq" id="WP_159725342.1">
    <property type="nucleotide sequence ID" value="NZ_LR732744.1"/>
</dbReference>
<protein>
    <submittedName>
        <fullName evidence="1">Uncharacterized protein</fullName>
    </submittedName>
</protein>
<reference evidence="1 2" key="1">
    <citation type="submission" date="2019-10" db="EMBL/GenBank/DDBJ databases">
        <authorList>
            <person name="Karimi E."/>
        </authorList>
    </citation>
    <scope>NUCLEOTIDE SEQUENCE [LARGE SCALE GENOMIC DNA]</scope>
    <source>
        <strain evidence="1">Acinetobacter sp. 8BE</strain>
    </source>
</reference>
<gene>
    <name evidence="1" type="ORF">ACI8B_260025</name>
</gene>
<dbReference type="Pfam" id="PF20131">
    <property type="entry name" value="MC3"/>
    <property type="match status" value="1"/>
</dbReference>
<evidence type="ECO:0000313" key="1">
    <source>
        <dbReference type="EMBL" id="VXA56033.1"/>
    </source>
</evidence>
<proteinExistence type="predicted"/>
<sequence>MNRLFQNELIGTVAIQSALENSNEQRLTLAKAMLILPLLFDRNIRLILKRKNSLVLSSKDLLLSNPTAFINIRTRYEDLALTSLNSIILAQELDMAVMEDSYLVLKKQIFLQSKPEIGKIALDILASGPKLGLIFNETSTELYQTFRIDL</sequence>
<dbReference type="AlphaFoldDB" id="A0A653K6F6"/>
<dbReference type="Proteomes" id="UP000430404">
    <property type="component" value="Unassembled WGS sequence"/>
</dbReference>
<organism evidence="1 2">
    <name type="scientific">Acinetobacter proteolyticus</name>
    <dbReference type="NCBI Taxonomy" id="1776741"/>
    <lineage>
        <taxon>Bacteria</taxon>
        <taxon>Pseudomonadati</taxon>
        <taxon>Pseudomonadota</taxon>
        <taxon>Gammaproteobacteria</taxon>
        <taxon>Moraxellales</taxon>
        <taxon>Moraxellaceae</taxon>
        <taxon>Acinetobacter</taxon>
    </lineage>
</organism>
<name>A0A653K6F6_9GAMM</name>
<accession>A0A653K6F6</accession>